<dbReference type="InterPro" id="IPR029787">
    <property type="entry name" value="Nucleotide_cyclase"/>
</dbReference>
<evidence type="ECO:0000256" key="6">
    <source>
        <dbReference type="SAM" id="MobiDB-lite"/>
    </source>
</evidence>
<reference evidence="11" key="1">
    <citation type="journal article" date="2019" name="Int. J. Syst. Evol. Microbiol.">
        <title>The Global Catalogue of Microorganisms (GCM) 10K type strain sequencing project: providing services to taxonomists for standard genome sequencing and annotation.</title>
        <authorList>
            <consortium name="The Broad Institute Genomics Platform"/>
            <consortium name="The Broad Institute Genome Sequencing Center for Infectious Disease"/>
            <person name="Wu L."/>
            <person name="Ma J."/>
        </authorList>
    </citation>
    <scope>NUCLEOTIDE SEQUENCE [LARGE SCALE GENOMIC DNA]</scope>
    <source>
        <strain evidence="11">JCM 17561</strain>
    </source>
</reference>
<evidence type="ECO:0000313" key="10">
    <source>
        <dbReference type="EMBL" id="GAA3980617.1"/>
    </source>
</evidence>
<dbReference type="PANTHER" id="PTHR44757">
    <property type="entry name" value="DIGUANYLATE CYCLASE DGCP"/>
    <property type="match status" value="1"/>
</dbReference>
<keyword evidence="5 7" id="KW-0472">Membrane</keyword>
<dbReference type="InterPro" id="IPR000160">
    <property type="entry name" value="GGDEF_dom"/>
</dbReference>
<dbReference type="PANTHER" id="PTHR44757:SF2">
    <property type="entry name" value="BIOFILM ARCHITECTURE MAINTENANCE PROTEIN MBAA"/>
    <property type="match status" value="1"/>
</dbReference>
<feature type="transmembrane region" description="Helical" evidence="7">
    <location>
        <begin position="37"/>
        <end position="60"/>
    </location>
</feature>
<dbReference type="InterPro" id="IPR043128">
    <property type="entry name" value="Rev_trsase/Diguanyl_cyclase"/>
</dbReference>
<dbReference type="NCBIfam" id="TIGR00254">
    <property type="entry name" value="GGDEF"/>
    <property type="match status" value="1"/>
</dbReference>
<dbReference type="InterPro" id="IPR052155">
    <property type="entry name" value="Biofilm_reg_signaling"/>
</dbReference>
<organism evidence="10 11">
    <name type="scientific">Comamonas faecalis</name>
    <dbReference type="NCBI Taxonomy" id="1387849"/>
    <lineage>
        <taxon>Bacteria</taxon>
        <taxon>Pseudomonadati</taxon>
        <taxon>Pseudomonadota</taxon>
        <taxon>Betaproteobacteria</taxon>
        <taxon>Burkholderiales</taxon>
        <taxon>Comamonadaceae</taxon>
        <taxon>Comamonas</taxon>
    </lineage>
</organism>
<dbReference type="Proteomes" id="UP001501627">
    <property type="component" value="Unassembled WGS sequence"/>
</dbReference>
<name>A0ABP7QE72_9BURK</name>
<protein>
    <recommendedName>
        <fullName evidence="12">Diguanylate cyclase</fullName>
    </recommendedName>
</protein>
<evidence type="ECO:0000256" key="2">
    <source>
        <dbReference type="ARBA" id="ARBA00022475"/>
    </source>
</evidence>
<comment type="caution">
    <text evidence="10">The sequence shown here is derived from an EMBL/GenBank/DDBJ whole genome shotgun (WGS) entry which is preliminary data.</text>
</comment>
<dbReference type="InterPro" id="IPR033479">
    <property type="entry name" value="dCache_1"/>
</dbReference>
<dbReference type="NCBIfam" id="TIGR00229">
    <property type="entry name" value="sensory_box"/>
    <property type="match status" value="1"/>
</dbReference>
<evidence type="ECO:0000259" key="9">
    <source>
        <dbReference type="PROSITE" id="PS50887"/>
    </source>
</evidence>
<keyword evidence="2" id="KW-1003">Cell membrane</keyword>
<dbReference type="EMBL" id="BAABBP010000001">
    <property type="protein sequence ID" value="GAA3980617.1"/>
    <property type="molecule type" value="Genomic_DNA"/>
</dbReference>
<evidence type="ECO:0000259" key="8">
    <source>
        <dbReference type="PROSITE" id="PS50113"/>
    </source>
</evidence>
<dbReference type="Pfam" id="PF13426">
    <property type="entry name" value="PAS_9"/>
    <property type="match status" value="1"/>
</dbReference>
<dbReference type="Pfam" id="PF00990">
    <property type="entry name" value="GGDEF"/>
    <property type="match status" value="1"/>
</dbReference>
<keyword evidence="11" id="KW-1185">Reference proteome</keyword>
<dbReference type="Gene3D" id="3.30.70.270">
    <property type="match status" value="1"/>
</dbReference>
<evidence type="ECO:0008006" key="12">
    <source>
        <dbReference type="Google" id="ProtNLM"/>
    </source>
</evidence>
<dbReference type="CDD" id="cd01949">
    <property type="entry name" value="GGDEF"/>
    <property type="match status" value="1"/>
</dbReference>
<dbReference type="CDD" id="cd00130">
    <property type="entry name" value="PAS"/>
    <property type="match status" value="1"/>
</dbReference>
<dbReference type="PROSITE" id="PS50113">
    <property type="entry name" value="PAC"/>
    <property type="match status" value="1"/>
</dbReference>
<gene>
    <name evidence="10" type="ORF">GCM10022279_00330</name>
</gene>
<dbReference type="SUPFAM" id="SSF55073">
    <property type="entry name" value="Nucleotide cyclase"/>
    <property type="match status" value="1"/>
</dbReference>
<dbReference type="PROSITE" id="PS50887">
    <property type="entry name" value="GGDEF"/>
    <property type="match status" value="1"/>
</dbReference>
<evidence type="ECO:0000256" key="4">
    <source>
        <dbReference type="ARBA" id="ARBA00022989"/>
    </source>
</evidence>
<evidence type="ECO:0000256" key="7">
    <source>
        <dbReference type="SAM" id="Phobius"/>
    </source>
</evidence>
<feature type="domain" description="GGDEF" evidence="9">
    <location>
        <begin position="575"/>
        <end position="708"/>
    </location>
</feature>
<dbReference type="SMART" id="SM00267">
    <property type="entry name" value="GGDEF"/>
    <property type="match status" value="1"/>
</dbReference>
<keyword evidence="4 7" id="KW-1133">Transmembrane helix</keyword>
<dbReference type="SUPFAM" id="SSF55785">
    <property type="entry name" value="PYP-like sensor domain (PAS domain)"/>
    <property type="match status" value="1"/>
</dbReference>
<feature type="transmembrane region" description="Helical" evidence="7">
    <location>
        <begin position="315"/>
        <end position="338"/>
    </location>
</feature>
<dbReference type="Gene3D" id="3.30.450.20">
    <property type="entry name" value="PAS domain"/>
    <property type="match status" value="2"/>
</dbReference>
<feature type="region of interest" description="Disordered" evidence="6">
    <location>
        <begin position="1"/>
        <end position="20"/>
    </location>
</feature>
<evidence type="ECO:0000256" key="5">
    <source>
        <dbReference type="ARBA" id="ARBA00023136"/>
    </source>
</evidence>
<dbReference type="InterPro" id="IPR000014">
    <property type="entry name" value="PAS"/>
</dbReference>
<accession>A0ABP7QE72</accession>
<evidence type="ECO:0000256" key="1">
    <source>
        <dbReference type="ARBA" id="ARBA00004651"/>
    </source>
</evidence>
<comment type="subcellular location">
    <subcellularLocation>
        <location evidence="1">Cell membrane</location>
        <topology evidence="1">Multi-pass membrane protein</topology>
    </subcellularLocation>
</comment>
<dbReference type="InterPro" id="IPR035965">
    <property type="entry name" value="PAS-like_dom_sf"/>
</dbReference>
<dbReference type="InterPro" id="IPR000700">
    <property type="entry name" value="PAS-assoc_C"/>
</dbReference>
<evidence type="ECO:0000313" key="11">
    <source>
        <dbReference type="Proteomes" id="UP001501627"/>
    </source>
</evidence>
<feature type="domain" description="PAC" evidence="8">
    <location>
        <begin position="484"/>
        <end position="536"/>
    </location>
</feature>
<dbReference type="CDD" id="cd18773">
    <property type="entry name" value="PDC1_HK_sensor"/>
    <property type="match status" value="1"/>
</dbReference>
<dbReference type="Pfam" id="PF02743">
    <property type="entry name" value="dCache_1"/>
    <property type="match status" value="1"/>
</dbReference>
<dbReference type="SMART" id="SM00091">
    <property type="entry name" value="PAS"/>
    <property type="match status" value="1"/>
</dbReference>
<keyword evidence="3 7" id="KW-0812">Transmembrane</keyword>
<proteinExistence type="predicted"/>
<evidence type="ECO:0000256" key="3">
    <source>
        <dbReference type="ARBA" id="ARBA00022692"/>
    </source>
</evidence>
<sequence length="723" mass="78268">MTVLPEKWPDSLQADDSDGDSSAAVASWLPGPLVRKMLVVACLAIVLAGAVAAALVSYLAGQDSMQRLVSQQDDEVELVARLLASKIEQSQKVLATAAEDVSPQILQEVAPSQHLLQQMLPTLRFFDAMQVARKDGTLVANLRLGEVDKPSNLDPPERDYLLRTLVEGKPLVSSLIGARRDDARIMFTMPLLHGQGRVIGAIAGVMRLQSQGLLPHSLALPARSDSRLIVLTQEGVILSHPQRERVLGSVRDEPGLAALFARWQQDGGFSAQRHSSEQDGYVVSASPVAMPQWLVVRISDAQSMRAPLLGGARRVGAVVGAAIALVMACAALLMLWLARPLALLRRQALALLEQQAREQGAAGMHERADLGADAGHWPHAQGEVDDVVRACRQLIARRLVSQHNWDMVVRQLRAVLEHAPMGIVLTRGDHVEIVSQQGCRMLGYTTRELQQLPLQALFAPPEGGGDSRATFEQVHQAFSVHGAFEGEFPLLRKDGTTLWVRAQGRTTNPHEHVTRGTVWVLEDCTAAREARQQTHWEHNHDALTQLLNRGAFEQRLQRLLDERAQRVGNGAGDAGAGVLLFLDMDYLTVINDLAGHAAGDDALRYLARLIESEVRQQGWAARLGGDEFAVLLPGCTLERGRAMAEQLRAAIAAWEPAYQGRSFTVGVSIGVVAVDARQGRVATLLHQADMACYAAKRAGRNQVVVLPAGQAATASATAAVASK</sequence>